<feature type="transmembrane region" description="Helical" evidence="7">
    <location>
        <begin position="252"/>
        <end position="270"/>
    </location>
</feature>
<feature type="transmembrane region" description="Helical" evidence="7">
    <location>
        <begin position="402"/>
        <end position="431"/>
    </location>
</feature>
<dbReference type="PIRSF" id="PIRSF006066">
    <property type="entry name" value="HI0050"/>
    <property type="match status" value="1"/>
</dbReference>
<evidence type="ECO:0000313" key="9">
    <source>
        <dbReference type="EMBL" id="KRS10268.1"/>
    </source>
</evidence>
<sequence>MTDLEIAGGSLAVIVILVLLRMPIAIALLSVSFGGIWMAYGYQIATATLTAVTFDFSTHSSLSPIPMFLLMGFVAYYAQMTTELFNFARASLLMRLPGGLAIASIGGAAMFSAVTGSSLACAAAMGRIAVPEMLRAGYQSGLATGVIAAAGTLGSMIPPSLILLLFGIFAQVPIGALFIGAIIPGLLTAIAFAVMVMLRVAANPELAPRPTEKELAELSNTGLRDIWPIILLIGCVFGGLFGGIFTATEAGAVGALLSIVIAAAKGNLSWTVAKRAIADTIVSSAAILIIAMSATFFASFLALTQLPAHISQIVADMKLGPVGLMIVVFLLYLVLGMFLEVLGIMLLTLPVLLPLFETMDISLIWVGILLAKYLEMGLITPPVGLNVFVIKSVVGRAVPTDVIFRGIAWFVATDVLVVALLIAFPALTLWLPGLMQ</sequence>
<evidence type="ECO:0000256" key="6">
    <source>
        <dbReference type="ARBA" id="ARBA00023136"/>
    </source>
</evidence>
<evidence type="ECO:0000313" key="10">
    <source>
        <dbReference type="Proteomes" id="UP000051295"/>
    </source>
</evidence>
<dbReference type="NCBIfam" id="TIGR00786">
    <property type="entry name" value="dctM"/>
    <property type="match status" value="1"/>
</dbReference>
<keyword evidence="3 7" id="KW-0997">Cell inner membrane</keyword>
<dbReference type="GO" id="GO:0005886">
    <property type="term" value="C:plasma membrane"/>
    <property type="evidence" value="ECO:0007669"/>
    <property type="project" value="UniProtKB-SubCell"/>
</dbReference>
<comment type="subunit">
    <text evidence="7">The complex comprises the extracytoplasmic solute receptor protein and the two transmembrane proteins.</text>
</comment>
<feature type="transmembrane region" description="Helical" evidence="7">
    <location>
        <begin position="324"/>
        <end position="352"/>
    </location>
</feature>
<feature type="transmembrane region" description="Helical" evidence="7">
    <location>
        <begin position="176"/>
        <end position="198"/>
    </location>
</feature>
<evidence type="ECO:0000256" key="2">
    <source>
        <dbReference type="ARBA" id="ARBA00022475"/>
    </source>
</evidence>
<feature type="transmembrane region" description="Helical" evidence="7">
    <location>
        <begin position="282"/>
        <end position="303"/>
    </location>
</feature>
<evidence type="ECO:0000256" key="3">
    <source>
        <dbReference type="ARBA" id="ARBA00022519"/>
    </source>
</evidence>
<feature type="transmembrane region" description="Helical" evidence="7">
    <location>
        <begin position="145"/>
        <end position="169"/>
    </location>
</feature>
<dbReference type="OrthoDB" id="9790209at2"/>
<dbReference type="EMBL" id="LAXJ01000040">
    <property type="protein sequence ID" value="KRS10268.1"/>
    <property type="molecule type" value="Genomic_DNA"/>
</dbReference>
<dbReference type="PATRIC" id="fig|1641875.4.peg.3550"/>
<dbReference type="InterPro" id="IPR010656">
    <property type="entry name" value="DctM"/>
</dbReference>
<accession>A0A0T5NNA7</accession>
<feature type="transmembrane region" description="Helical" evidence="7">
    <location>
        <begin position="12"/>
        <end position="40"/>
    </location>
</feature>
<feature type="transmembrane region" description="Helical" evidence="7">
    <location>
        <begin position="226"/>
        <end position="245"/>
    </location>
</feature>
<comment type="subcellular location">
    <subcellularLocation>
        <location evidence="1 7">Cell inner membrane</location>
        <topology evidence="1 7">Multi-pass membrane protein</topology>
    </subcellularLocation>
</comment>
<protein>
    <recommendedName>
        <fullName evidence="7">TRAP transporter large permease protein</fullName>
    </recommendedName>
</protein>
<dbReference type="AlphaFoldDB" id="A0A0T5NNA7"/>
<evidence type="ECO:0000256" key="4">
    <source>
        <dbReference type="ARBA" id="ARBA00022692"/>
    </source>
</evidence>
<reference evidence="9 10" key="1">
    <citation type="submission" date="2015-04" db="EMBL/GenBank/DDBJ databases">
        <title>The draft genome sequence of Roseovarius sp.R12b.</title>
        <authorList>
            <person name="Li G."/>
            <person name="Lai Q."/>
            <person name="Shao Z."/>
            <person name="Yan P."/>
        </authorList>
    </citation>
    <scope>NUCLEOTIDE SEQUENCE [LARGE SCALE GENOMIC DNA]</scope>
    <source>
        <strain evidence="9 10">R12B</strain>
    </source>
</reference>
<dbReference type="RefSeq" id="WP_057796950.1">
    <property type="nucleotide sequence ID" value="NZ_LAXJ01000040.1"/>
</dbReference>
<keyword evidence="5 7" id="KW-1133">Transmembrane helix</keyword>
<dbReference type="Pfam" id="PF06808">
    <property type="entry name" value="DctM"/>
    <property type="match status" value="1"/>
</dbReference>
<feature type="domain" description="TRAP C4-dicarboxylate transport system permease DctM subunit" evidence="8">
    <location>
        <begin position="12"/>
        <end position="427"/>
    </location>
</feature>
<evidence type="ECO:0000256" key="1">
    <source>
        <dbReference type="ARBA" id="ARBA00004429"/>
    </source>
</evidence>
<comment type="function">
    <text evidence="7">Part of the tripartite ATP-independent periplasmic (TRAP) transport system.</text>
</comment>
<keyword evidence="2" id="KW-1003">Cell membrane</keyword>
<evidence type="ECO:0000256" key="7">
    <source>
        <dbReference type="RuleBase" id="RU369079"/>
    </source>
</evidence>
<dbReference type="Proteomes" id="UP000051295">
    <property type="component" value="Unassembled WGS sequence"/>
</dbReference>
<dbReference type="InterPro" id="IPR004681">
    <property type="entry name" value="TRAP_DctM"/>
</dbReference>
<keyword evidence="7" id="KW-0813">Transport</keyword>
<organism evidence="9 10">
    <name type="scientific">Roseovarius atlanticus</name>
    <dbReference type="NCBI Taxonomy" id="1641875"/>
    <lineage>
        <taxon>Bacteria</taxon>
        <taxon>Pseudomonadati</taxon>
        <taxon>Pseudomonadota</taxon>
        <taxon>Alphaproteobacteria</taxon>
        <taxon>Rhodobacterales</taxon>
        <taxon>Roseobacteraceae</taxon>
        <taxon>Roseovarius</taxon>
    </lineage>
</organism>
<feature type="transmembrane region" description="Helical" evidence="7">
    <location>
        <begin position="364"/>
        <end position="390"/>
    </location>
</feature>
<dbReference type="PANTHER" id="PTHR33362">
    <property type="entry name" value="SIALIC ACID TRAP TRANSPORTER PERMEASE PROTEIN SIAT-RELATED"/>
    <property type="match status" value="1"/>
</dbReference>
<dbReference type="STRING" id="1641875.XM53_22050"/>
<keyword evidence="4 7" id="KW-0812">Transmembrane</keyword>
<keyword evidence="6 7" id="KW-0472">Membrane</keyword>
<dbReference type="PANTHER" id="PTHR33362:SF5">
    <property type="entry name" value="C4-DICARBOXYLATE TRAP TRANSPORTER LARGE PERMEASE PROTEIN DCTM"/>
    <property type="match status" value="1"/>
</dbReference>
<feature type="transmembrane region" description="Helical" evidence="7">
    <location>
        <begin position="99"/>
        <end position="125"/>
    </location>
</feature>
<gene>
    <name evidence="9" type="ORF">XM53_22050</name>
</gene>
<keyword evidence="10" id="KW-1185">Reference proteome</keyword>
<dbReference type="GO" id="GO:0022857">
    <property type="term" value="F:transmembrane transporter activity"/>
    <property type="evidence" value="ECO:0007669"/>
    <property type="project" value="UniProtKB-UniRule"/>
</dbReference>
<proteinExistence type="inferred from homology"/>
<comment type="similarity">
    <text evidence="7">Belongs to the TRAP transporter large permease family.</text>
</comment>
<comment type="caution">
    <text evidence="9">The sequence shown here is derived from an EMBL/GenBank/DDBJ whole genome shotgun (WGS) entry which is preliminary data.</text>
</comment>
<feature type="transmembrane region" description="Helical" evidence="7">
    <location>
        <begin position="60"/>
        <end position="78"/>
    </location>
</feature>
<evidence type="ECO:0000256" key="5">
    <source>
        <dbReference type="ARBA" id="ARBA00022989"/>
    </source>
</evidence>
<name>A0A0T5NNA7_9RHOB</name>
<evidence type="ECO:0000259" key="8">
    <source>
        <dbReference type="Pfam" id="PF06808"/>
    </source>
</evidence>